<gene>
    <name evidence="1" type="ORF">NPIL_503801</name>
</gene>
<keyword evidence="2" id="KW-1185">Reference proteome</keyword>
<accession>A0A8X6P6Q7</accession>
<dbReference type="EMBL" id="BMAW01016467">
    <property type="protein sequence ID" value="GFT49143.1"/>
    <property type="molecule type" value="Genomic_DNA"/>
</dbReference>
<sequence>MKERSVIITKLKTIIPKIPSFTLWMQLEFFGRTLRALLSGNAVLATNLLLKIDISTQNLLIGRVTLEPSETRKRRTFNEQRSFRECVKHN</sequence>
<name>A0A8X6P6Q7_NEPPI</name>
<proteinExistence type="predicted"/>
<reference evidence="1" key="1">
    <citation type="submission" date="2020-08" db="EMBL/GenBank/DDBJ databases">
        <title>Multicomponent nature underlies the extraordinary mechanical properties of spider dragline silk.</title>
        <authorList>
            <person name="Kono N."/>
            <person name="Nakamura H."/>
            <person name="Mori M."/>
            <person name="Yoshida Y."/>
            <person name="Ohtoshi R."/>
            <person name="Malay A.D."/>
            <person name="Moran D.A.P."/>
            <person name="Tomita M."/>
            <person name="Numata K."/>
            <person name="Arakawa K."/>
        </authorList>
    </citation>
    <scope>NUCLEOTIDE SEQUENCE</scope>
</reference>
<organism evidence="1 2">
    <name type="scientific">Nephila pilipes</name>
    <name type="common">Giant wood spider</name>
    <name type="synonym">Nephila maculata</name>
    <dbReference type="NCBI Taxonomy" id="299642"/>
    <lineage>
        <taxon>Eukaryota</taxon>
        <taxon>Metazoa</taxon>
        <taxon>Ecdysozoa</taxon>
        <taxon>Arthropoda</taxon>
        <taxon>Chelicerata</taxon>
        <taxon>Arachnida</taxon>
        <taxon>Araneae</taxon>
        <taxon>Araneomorphae</taxon>
        <taxon>Entelegynae</taxon>
        <taxon>Araneoidea</taxon>
        <taxon>Nephilidae</taxon>
        <taxon>Nephila</taxon>
    </lineage>
</organism>
<evidence type="ECO:0000313" key="2">
    <source>
        <dbReference type="Proteomes" id="UP000887013"/>
    </source>
</evidence>
<evidence type="ECO:0000313" key="1">
    <source>
        <dbReference type="EMBL" id="GFT49143.1"/>
    </source>
</evidence>
<protein>
    <submittedName>
        <fullName evidence="1">Uncharacterized protein</fullName>
    </submittedName>
</protein>
<dbReference type="AlphaFoldDB" id="A0A8X6P6Q7"/>
<comment type="caution">
    <text evidence="1">The sequence shown here is derived from an EMBL/GenBank/DDBJ whole genome shotgun (WGS) entry which is preliminary data.</text>
</comment>
<dbReference type="Proteomes" id="UP000887013">
    <property type="component" value="Unassembled WGS sequence"/>
</dbReference>